<dbReference type="Proteomes" id="UP001152747">
    <property type="component" value="Unassembled WGS sequence"/>
</dbReference>
<feature type="compositionally biased region" description="Pro residues" evidence="1">
    <location>
        <begin position="163"/>
        <end position="174"/>
    </location>
</feature>
<dbReference type="AlphaFoldDB" id="A0A9P1IWJ3"/>
<comment type="caution">
    <text evidence="2">The sequence shown here is derived from an EMBL/GenBank/DDBJ whole genome shotgun (WGS) entry which is preliminary data.</text>
</comment>
<evidence type="ECO:0000313" key="2">
    <source>
        <dbReference type="EMBL" id="CAI5451544.1"/>
    </source>
</evidence>
<sequence length="338" mass="38394">MMKFVKNKMKPTLTPTLPEDVTAIEIGNDVVFVRPVVVHQVNRREMQNSQGIQDAIDTINRLSRPTILGTESVCSRDGSMGFSPARYRRMTQVLLPDKLSTSNNNEEEKRSTWSCLEDAPLAGPSPTSVENKNYIESPSFDTKYDSLPRAQAPRDLWERIDPPVLPPNRPPPKPFTDNGTQTNCCELDFTVVQTESYEGTSAIDGMTPDEIRRQIEEIEEYIYKSFTTEDVMHIIQQKIDDAVAKSEKRVEKNVKEVKKEVKDIAKSVSNHSDTLNTIRMEINRKQRGSLGLEKERLPALFVPPPVQKVVQPTTPEDPNVHEPLGRQQSDASHVYYRF</sequence>
<reference evidence="2" key="1">
    <citation type="submission" date="2022-11" db="EMBL/GenBank/DDBJ databases">
        <authorList>
            <person name="Kikuchi T."/>
        </authorList>
    </citation>
    <scope>NUCLEOTIDE SEQUENCE</scope>
    <source>
        <strain evidence="2">PS1010</strain>
    </source>
</reference>
<organism evidence="2 3">
    <name type="scientific">Caenorhabditis angaria</name>
    <dbReference type="NCBI Taxonomy" id="860376"/>
    <lineage>
        <taxon>Eukaryota</taxon>
        <taxon>Metazoa</taxon>
        <taxon>Ecdysozoa</taxon>
        <taxon>Nematoda</taxon>
        <taxon>Chromadorea</taxon>
        <taxon>Rhabditida</taxon>
        <taxon>Rhabditina</taxon>
        <taxon>Rhabditomorpha</taxon>
        <taxon>Rhabditoidea</taxon>
        <taxon>Rhabditidae</taxon>
        <taxon>Peloderinae</taxon>
        <taxon>Caenorhabditis</taxon>
    </lineage>
</organism>
<protein>
    <submittedName>
        <fullName evidence="2">Uncharacterized protein</fullName>
    </submittedName>
</protein>
<feature type="region of interest" description="Disordered" evidence="1">
    <location>
        <begin position="97"/>
        <end position="131"/>
    </location>
</feature>
<accession>A0A9P1IWJ3</accession>
<evidence type="ECO:0000313" key="3">
    <source>
        <dbReference type="Proteomes" id="UP001152747"/>
    </source>
</evidence>
<name>A0A9P1IWJ3_9PELO</name>
<keyword evidence="3" id="KW-1185">Reference proteome</keyword>
<evidence type="ECO:0000256" key="1">
    <source>
        <dbReference type="SAM" id="MobiDB-lite"/>
    </source>
</evidence>
<proteinExistence type="predicted"/>
<gene>
    <name evidence="2" type="ORF">CAMP_LOCUS14181</name>
</gene>
<feature type="region of interest" description="Disordered" evidence="1">
    <location>
        <begin position="309"/>
        <end position="338"/>
    </location>
</feature>
<feature type="region of interest" description="Disordered" evidence="1">
    <location>
        <begin position="159"/>
        <end position="181"/>
    </location>
</feature>
<dbReference type="EMBL" id="CANHGI010000005">
    <property type="protein sequence ID" value="CAI5451544.1"/>
    <property type="molecule type" value="Genomic_DNA"/>
</dbReference>